<feature type="compositionally biased region" description="Basic and acidic residues" evidence="1">
    <location>
        <begin position="395"/>
        <end position="405"/>
    </location>
</feature>
<dbReference type="Proteomes" id="UP000178912">
    <property type="component" value="Unassembled WGS sequence"/>
</dbReference>
<feature type="region of interest" description="Disordered" evidence="1">
    <location>
        <begin position="1"/>
        <end position="35"/>
    </location>
</feature>
<dbReference type="Pfam" id="PF20233">
    <property type="entry name" value="DUF6590"/>
    <property type="match status" value="1"/>
</dbReference>
<gene>
    <name evidence="3" type="ORF">RAG0_06202</name>
</gene>
<dbReference type="PANTHER" id="PTHR35391:SF5">
    <property type="entry name" value="DUF6590 DOMAIN-CONTAINING PROTEIN"/>
    <property type="match status" value="1"/>
</dbReference>
<feature type="compositionally biased region" description="Low complexity" evidence="1">
    <location>
        <begin position="1520"/>
        <end position="1540"/>
    </location>
</feature>
<feature type="region of interest" description="Disordered" evidence="1">
    <location>
        <begin position="496"/>
        <end position="516"/>
    </location>
</feature>
<feature type="compositionally biased region" description="Polar residues" evidence="1">
    <location>
        <begin position="1"/>
        <end position="11"/>
    </location>
</feature>
<feature type="compositionally biased region" description="Polar residues" evidence="1">
    <location>
        <begin position="406"/>
        <end position="436"/>
    </location>
</feature>
<evidence type="ECO:0000256" key="1">
    <source>
        <dbReference type="SAM" id="MobiDB-lite"/>
    </source>
</evidence>
<reference evidence="4" key="1">
    <citation type="submission" date="2016-03" db="EMBL/GenBank/DDBJ databases">
        <authorList>
            <person name="Guldener U."/>
        </authorList>
    </citation>
    <scope>NUCLEOTIDE SEQUENCE [LARGE SCALE GENOMIC DNA]</scope>
    <source>
        <strain evidence="4">04CH-RAC-A.6.1</strain>
    </source>
</reference>
<dbReference type="InterPro" id="IPR046497">
    <property type="entry name" value="DUF6590"/>
</dbReference>
<feature type="region of interest" description="Disordered" evidence="1">
    <location>
        <begin position="1504"/>
        <end position="1590"/>
    </location>
</feature>
<proteinExistence type="predicted"/>
<feature type="compositionally biased region" description="Polar residues" evidence="1">
    <location>
        <begin position="1504"/>
        <end position="1519"/>
    </location>
</feature>
<evidence type="ECO:0000313" key="4">
    <source>
        <dbReference type="Proteomes" id="UP000178912"/>
    </source>
</evidence>
<feature type="region of interest" description="Disordered" evidence="1">
    <location>
        <begin position="386"/>
        <end position="441"/>
    </location>
</feature>
<keyword evidence="4" id="KW-1185">Reference proteome</keyword>
<accession>A0A1E1KGJ0</accession>
<dbReference type="EMBL" id="FJUX01000030">
    <property type="protein sequence ID" value="CZS97090.1"/>
    <property type="molecule type" value="Genomic_DNA"/>
</dbReference>
<feature type="domain" description="DUF6590" evidence="2">
    <location>
        <begin position="199"/>
        <end position="346"/>
    </location>
</feature>
<dbReference type="OrthoDB" id="1577640at2759"/>
<protein>
    <recommendedName>
        <fullName evidence="2">DUF6590 domain-containing protein</fullName>
    </recommendedName>
</protein>
<feature type="compositionally biased region" description="Low complexity" evidence="1">
    <location>
        <begin position="1565"/>
        <end position="1579"/>
    </location>
</feature>
<dbReference type="PANTHER" id="PTHR35391">
    <property type="entry name" value="C2H2-TYPE DOMAIN-CONTAINING PROTEIN-RELATED"/>
    <property type="match status" value="1"/>
</dbReference>
<evidence type="ECO:0000313" key="3">
    <source>
        <dbReference type="EMBL" id="CZS97090.1"/>
    </source>
</evidence>
<sequence>MAASRGLSTVVDQFAPEVEGSSTRTEKQGHQPASHREILGLSPTGTHFLAFDAPGKNFTAISSAVPARSLPKSSRNHTGNFPKLNQMLPHSSAHDEDTDTPFLTRSDSLVDQYESGRRSSLFSRVGYGTADHVATLEPLLKSQYPGGVNPSSRGENLATDPLSEFCPVEYSKHVVKGTSASEDTELLDRNYAKRKMDYKKFFRQGRVFCTLSTEPLDDPLQRDEQFNTIVTYKVRFGQKVHSAIRRFLVVETDGRSCTCLPVITNGGKEYKKRGINLSHHGLIYSSRETPPKVDGITKQPLRLTLSPGADELPNPLYIHYGRVYTVETNVKVRDIGTLDDESKTLLKGYYREVQMDSFLDDEKHTLPISPFHPQQRTFEAYDDAPGYHPNIGQHRFGDLPRKDSPQHNSPTISGYHTWGTYGSPTGYGSPQQQSERNPAKLPDEASNVFKATSPYPQYVSNFSHRPFVYEYQYYPLKSSLCRPGFQDDLQSNYRPGAEGKTYPNYRESTESSPFYPATAELSPRLSIPDDQDRDYCIEKAIKTSLDFQSNHIDIQAQVVGLSTGKASRSSSPNGMPMEVANGSTSRVTTWLMDNEAVKNEASSRITVVSGPENLSAPGSPVSASSVESLASLVFSSIGSVSSKSSRFSQQDGAERFIALLSKDEQLQKLYKEASQKVAPEKFSANFKRCLVQCSVHLKAESEQEGFPNRQNSLQCAKAVRLYAEEAATAIGTIVRDGGHMAEAQNDGNLNNMMSYDSDSDDSLEALQNSKLPIESNVGDASGSLSLETTLESSVAFQLLKENLTLFLNPEPVKKALFKSWPVLHSRSLPLMIQYRISWLLPSFLRSHFDQNQSLRDILTITGQAQNSEAQSCGDYLINLWPEVGTLLLDTVQSLINGDPCKERKNEHLVLSLKLIDEIDELSTVAVAITAIHKIHVKAASAMSWLCAALRSSSSAKVTYSSTLIDATKSPESEPMIHIRLKDTEDLGDKQCCWYPLFPHTVVAKGFPVRARVAGKGLDISFENMAMMGQSLNLVEHDGGFILEGLRTFLIPTALLFDGSVQWHLEPKRSGHSRKARKLFQVLRQEHLVNRYRNLDINDLIQRRCFLGWADEAQVIVATKTYLTREIGCSAMDVISRKARLKSHAITTGTEGMGFFGLTVNRTWLPVAVTSRLTLPQNKEILDTLYDEIDARVMVFDSGTKTAHILPQADMILLLAHQILEGRHQSLSDVQGQEIALRFASADVTAFEILQGSLGLQIFRGASIRNEAERCFGDLVKEIWNTLDMVENALVSNEGEWLAINRGAPKFLHGVEYVDIKGMKSSMSISQAEPNMPWVHLATTEPTLPVIFCRGLEQPIVPTRPDSLCDAWTQVPQGRNYLVATCATIYPWLDRQETSNGSRLSERIEWQIGPRATREGLFTSHNDNRTSFVYHEQQLVIAKKASMNPRICDLVMGIQKGALIFGSSLIRKGCSKKLSRSVNMPNGNERLQICLRPPSHPSVLIDQQASEVPEGNSDTSAEVETSSGIDSSSITTSLSSSQTLRQTRDPGGVADHSSAGPLTEASQCQSESMVESRLQSSSSSDTRDRETIRGPRCIKRMGKSNCLRGIRDSRV</sequence>
<organism evidence="3 4">
    <name type="scientific">Rhynchosporium agropyri</name>
    <dbReference type="NCBI Taxonomy" id="914238"/>
    <lineage>
        <taxon>Eukaryota</taxon>
        <taxon>Fungi</taxon>
        <taxon>Dikarya</taxon>
        <taxon>Ascomycota</taxon>
        <taxon>Pezizomycotina</taxon>
        <taxon>Leotiomycetes</taxon>
        <taxon>Helotiales</taxon>
        <taxon>Ploettnerulaceae</taxon>
        <taxon>Rhynchosporium</taxon>
    </lineage>
</organism>
<evidence type="ECO:0000259" key="2">
    <source>
        <dbReference type="Pfam" id="PF20233"/>
    </source>
</evidence>
<name>A0A1E1KGJ0_9HELO</name>
<feature type="compositionally biased region" description="Basic and acidic residues" evidence="1">
    <location>
        <begin position="24"/>
        <end position="35"/>
    </location>
</feature>